<dbReference type="RefSeq" id="WP_182371018.1">
    <property type="nucleotide sequence ID" value="NZ_CP059139.1"/>
</dbReference>
<dbReference type="Proteomes" id="UP000515276">
    <property type="component" value="Chromosome"/>
</dbReference>
<dbReference type="EMBL" id="CP059139">
    <property type="protein sequence ID" value="QMV65167.1"/>
    <property type="molecule type" value="Genomic_DNA"/>
</dbReference>
<sequence>MKPTIEELLLQIVSTVLIINQQGKWHAFVDLQGHVCAFCVRVCSADTNYQDTSHEVDRRTGYWHSEHQKQQACLSALTRTLTWLQGYLDMPATPTQEVAA</sequence>
<name>A0A7G5DTU2_9PSED</name>
<organism evidence="1 2">
    <name type="scientific">Pseudomonas berkeleyensis</name>
    <dbReference type="NCBI Taxonomy" id="2726956"/>
    <lineage>
        <taxon>Bacteria</taxon>
        <taxon>Pseudomonadati</taxon>
        <taxon>Pseudomonadota</taxon>
        <taxon>Gammaproteobacteria</taxon>
        <taxon>Pseudomonadales</taxon>
        <taxon>Pseudomonadaceae</taxon>
        <taxon>Pseudomonas</taxon>
    </lineage>
</organism>
<keyword evidence="2" id="KW-1185">Reference proteome</keyword>
<dbReference type="AlphaFoldDB" id="A0A7G5DTU2"/>
<reference evidence="1 2" key="1">
    <citation type="journal article" date="2020" name="G3 (Bethesda)">
        <title>CeMbio - The Caenorhabditis elegans Microbiome Resource.</title>
        <authorList>
            <person name="Dirksen P."/>
            <person name="Assie A."/>
            <person name="Zimmermann J."/>
            <person name="Zhang F."/>
            <person name="Tietje A.M."/>
            <person name="Marsh S.A."/>
            <person name="Felix M.A."/>
            <person name="Shapira M."/>
            <person name="Kaleta C."/>
            <person name="Schulenburg H."/>
            <person name="Samuel B."/>
        </authorList>
    </citation>
    <scope>NUCLEOTIDE SEQUENCE [LARGE SCALE GENOMIC DNA]</scope>
    <source>
        <strain evidence="1 2">MSPm1</strain>
    </source>
</reference>
<accession>A0A7G5DTU2</accession>
<gene>
    <name evidence="1" type="ORF">HS968_08935</name>
</gene>
<evidence type="ECO:0000313" key="2">
    <source>
        <dbReference type="Proteomes" id="UP000515276"/>
    </source>
</evidence>
<proteinExistence type="predicted"/>
<evidence type="ECO:0000313" key="1">
    <source>
        <dbReference type="EMBL" id="QMV65167.1"/>
    </source>
</evidence>
<protein>
    <submittedName>
        <fullName evidence="1">Uncharacterized protein</fullName>
    </submittedName>
</protein>